<dbReference type="PROSITE" id="PS51900">
    <property type="entry name" value="CB"/>
    <property type="match status" value="1"/>
</dbReference>
<dbReference type="GO" id="GO:0015074">
    <property type="term" value="P:DNA integration"/>
    <property type="evidence" value="ECO:0007669"/>
    <property type="project" value="UniProtKB-KW"/>
</dbReference>
<comment type="similarity">
    <text evidence="1">Belongs to the 'phage' integrase family.</text>
</comment>
<dbReference type="PANTHER" id="PTHR30349:SF64">
    <property type="entry name" value="PROPHAGE INTEGRASE INTD-RELATED"/>
    <property type="match status" value="1"/>
</dbReference>
<dbReference type="InterPro" id="IPR025269">
    <property type="entry name" value="SAM-like_dom"/>
</dbReference>
<organism evidence="8 9">
    <name type="scientific">Phocaeicola coprocola</name>
    <dbReference type="NCBI Taxonomy" id="310298"/>
    <lineage>
        <taxon>Bacteria</taxon>
        <taxon>Pseudomonadati</taxon>
        <taxon>Bacteroidota</taxon>
        <taxon>Bacteroidia</taxon>
        <taxon>Bacteroidales</taxon>
        <taxon>Bacteroidaceae</taxon>
        <taxon>Phocaeicola</taxon>
    </lineage>
</organism>
<dbReference type="GO" id="GO:0003677">
    <property type="term" value="F:DNA binding"/>
    <property type="evidence" value="ECO:0007669"/>
    <property type="project" value="UniProtKB-UniRule"/>
</dbReference>
<dbReference type="InterPro" id="IPR011010">
    <property type="entry name" value="DNA_brk_join_enz"/>
</dbReference>
<evidence type="ECO:0000256" key="1">
    <source>
        <dbReference type="ARBA" id="ARBA00008857"/>
    </source>
</evidence>
<accession>A0A412G7B4</accession>
<dbReference type="PROSITE" id="PS51898">
    <property type="entry name" value="TYR_RECOMBINASE"/>
    <property type="match status" value="1"/>
</dbReference>
<evidence type="ECO:0000256" key="5">
    <source>
        <dbReference type="PROSITE-ProRule" id="PRU01248"/>
    </source>
</evidence>
<dbReference type="GO" id="GO:0006310">
    <property type="term" value="P:DNA recombination"/>
    <property type="evidence" value="ECO:0007669"/>
    <property type="project" value="UniProtKB-KW"/>
</dbReference>
<feature type="domain" description="Core-binding (CB)" evidence="7">
    <location>
        <begin position="88"/>
        <end position="181"/>
    </location>
</feature>
<dbReference type="InterPro" id="IPR002104">
    <property type="entry name" value="Integrase_catalytic"/>
</dbReference>
<evidence type="ECO:0000313" key="8">
    <source>
        <dbReference type="EMBL" id="RGR88387.1"/>
    </source>
</evidence>
<evidence type="ECO:0000313" key="9">
    <source>
        <dbReference type="Proteomes" id="UP000285864"/>
    </source>
</evidence>
<evidence type="ECO:0000256" key="4">
    <source>
        <dbReference type="ARBA" id="ARBA00023172"/>
    </source>
</evidence>
<feature type="domain" description="Tyr recombinase" evidence="6">
    <location>
        <begin position="206"/>
        <end position="377"/>
    </location>
</feature>
<dbReference type="Gene3D" id="1.10.150.130">
    <property type="match status" value="1"/>
</dbReference>
<dbReference type="InterPro" id="IPR010998">
    <property type="entry name" value="Integrase_recombinase_N"/>
</dbReference>
<dbReference type="RefSeq" id="WP_118485372.1">
    <property type="nucleotide sequence ID" value="NZ_QRUU01000139.1"/>
</dbReference>
<dbReference type="AlphaFoldDB" id="A0A412G7B4"/>
<keyword evidence="9" id="KW-1185">Reference proteome</keyword>
<dbReference type="Gene3D" id="1.10.443.10">
    <property type="entry name" value="Intergrase catalytic core"/>
    <property type="match status" value="1"/>
</dbReference>
<evidence type="ECO:0000256" key="3">
    <source>
        <dbReference type="ARBA" id="ARBA00023125"/>
    </source>
</evidence>
<dbReference type="Proteomes" id="UP000285864">
    <property type="component" value="Unassembled WGS sequence"/>
</dbReference>
<evidence type="ECO:0000259" key="6">
    <source>
        <dbReference type="PROSITE" id="PS51898"/>
    </source>
</evidence>
<evidence type="ECO:0000259" key="7">
    <source>
        <dbReference type="PROSITE" id="PS51900"/>
    </source>
</evidence>
<dbReference type="InterPro" id="IPR044068">
    <property type="entry name" value="CB"/>
</dbReference>
<keyword evidence="2" id="KW-0229">DNA integration</keyword>
<dbReference type="InterPro" id="IPR035386">
    <property type="entry name" value="Arm-DNA-bind_5"/>
</dbReference>
<dbReference type="EMBL" id="QRUU01000139">
    <property type="protein sequence ID" value="RGR88387.1"/>
    <property type="molecule type" value="Genomic_DNA"/>
</dbReference>
<dbReference type="InterPro" id="IPR013762">
    <property type="entry name" value="Integrase-like_cat_sf"/>
</dbReference>
<dbReference type="SUPFAM" id="SSF56349">
    <property type="entry name" value="DNA breaking-rejoining enzymes"/>
    <property type="match status" value="1"/>
</dbReference>
<dbReference type="PANTHER" id="PTHR30349">
    <property type="entry name" value="PHAGE INTEGRASE-RELATED"/>
    <property type="match status" value="1"/>
</dbReference>
<reference evidence="8 9" key="1">
    <citation type="submission" date="2018-08" db="EMBL/GenBank/DDBJ databases">
        <title>A genome reference for cultivated species of the human gut microbiota.</title>
        <authorList>
            <person name="Zou Y."/>
            <person name="Xue W."/>
            <person name="Luo G."/>
        </authorList>
    </citation>
    <scope>NUCLEOTIDE SEQUENCE [LARGE SCALE GENOMIC DNA]</scope>
    <source>
        <strain evidence="8 9">AF24-2</strain>
    </source>
</reference>
<sequence>MKKKKDEIKIKEPVKIRYKELADGRKSIFLATYFNKKYHYEFLKEYLYPDIDKYKTRNENTLKRVLRVKSQRITELEKYQEHLENNTKQSKVLLRNFIRILAATKEKSTQQNFNSLAYHLERYNEIDIQIGKVDKEYIIGFISYLEKAEIEHTERNKGKKLSKNTQAMYFKCLRMALDEAVSDEIIVSNPVYSIKKKNRPTTEKAVKREFLTQEELKRFAETDFPNELVKRAFITGCLTGLRHCDIRQLKWGNIGVIKNGIEYISIIQEKTDEPVDIPLKDNIKRWLPERNGASDNDLVFDGLLSLGRTTEILPKWAKMAGINKHLTFHISRHTFAVLAIANGINIYTVSKLLGHQSIKVTEIYTDVLDSSLDNAMDKMNDNSNI</sequence>
<keyword evidence="4" id="KW-0233">DNA recombination</keyword>
<evidence type="ECO:0000256" key="2">
    <source>
        <dbReference type="ARBA" id="ARBA00022908"/>
    </source>
</evidence>
<protein>
    <submittedName>
        <fullName evidence="8">Site-specific integrase</fullName>
    </submittedName>
</protein>
<proteinExistence type="inferred from homology"/>
<dbReference type="Pfam" id="PF00589">
    <property type="entry name" value="Phage_integrase"/>
    <property type="match status" value="1"/>
</dbReference>
<comment type="caution">
    <text evidence="8">The sequence shown here is derived from an EMBL/GenBank/DDBJ whole genome shotgun (WGS) entry which is preliminary data.</text>
</comment>
<dbReference type="InterPro" id="IPR050090">
    <property type="entry name" value="Tyrosine_recombinase_XerCD"/>
</dbReference>
<dbReference type="Pfam" id="PF17293">
    <property type="entry name" value="Arm-DNA-bind_5"/>
    <property type="match status" value="1"/>
</dbReference>
<gene>
    <name evidence="8" type="ORF">DWY20_14600</name>
</gene>
<keyword evidence="3 5" id="KW-0238">DNA-binding</keyword>
<dbReference type="Pfam" id="PF13102">
    <property type="entry name" value="Phage_int_SAM_5"/>
    <property type="match status" value="1"/>
</dbReference>
<dbReference type="CDD" id="cd01185">
    <property type="entry name" value="INTN1_C_like"/>
    <property type="match status" value="1"/>
</dbReference>
<name>A0A412G7B4_9BACT</name>